<evidence type="ECO:0000256" key="1">
    <source>
        <dbReference type="SAM" id="SignalP"/>
    </source>
</evidence>
<name>A0ABW3SPS9_9BACT</name>
<accession>A0ABW3SPS9</accession>
<dbReference type="RefSeq" id="WP_377527823.1">
    <property type="nucleotide sequence ID" value="NZ_JBHTLD010000102.1"/>
</dbReference>
<comment type="caution">
    <text evidence="2">The sequence shown here is derived from an EMBL/GenBank/DDBJ whole genome shotgun (WGS) entry which is preliminary data.</text>
</comment>
<evidence type="ECO:0008006" key="4">
    <source>
        <dbReference type="Google" id="ProtNLM"/>
    </source>
</evidence>
<dbReference type="SUPFAM" id="SSF48452">
    <property type="entry name" value="TPR-like"/>
    <property type="match status" value="1"/>
</dbReference>
<dbReference type="Gene3D" id="1.25.40.10">
    <property type="entry name" value="Tetratricopeptide repeat domain"/>
    <property type="match status" value="1"/>
</dbReference>
<dbReference type="Proteomes" id="UP001597094">
    <property type="component" value="Unassembled WGS sequence"/>
</dbReference>
<feature type="signal peptide" evidence="1">
    <location>
        <begin position="1"/>
        <end position="27"/>
    </location>
</feature>
<gene>
    <name evidence="2" type="ORF">ACFQ2O_11975</name>
</gene>
<evidence type="ECO:0000313" key="2">
    <source>
        <dbReference type="EMBL" id="MFD1186924.1"/>
    </source>
</evidence>
<feature type="chain" id="PRO_5045732886" description="Tetratricopeptide repeat protein" evidence="1">
    <location>
        <begin position="28"/>
        <end position="355"/>
    </location>
</feature>
<evidence type="ECO:0000313" key="3">
    <source>
        <dbReference type="Proteomes" id="UP001597094"/>
    </source>
</evidence>
<keyword evidence="3" id="KW-1185">Reference proteome</keyword>
<proteinExistence type="predicted"/>
<dbReference type="InterPro" id="IPR011990">
    <property type="entry name" value="TPR-like_helical_dom_sf"/>
</dbReference>
<reference evidence="3" key="1">
    <citation type="journal article" date="2019" name="Int. J. Syst. Evol. Microbiol.">
        <title>The Global Catalogue of Microorganisms (GCM) 10K type strain sequencing project: providing services to taxonomists for standard genome sequencing and annotation.</title>
        <authorList>
            <consortium name="The Broad Institute Genomics Platform"/>
            <consortium name="The Broad Institute Genome Sequencing Center for Infectious Disease"/>
            <person name="Wu L."/>
            <person name="Ma J."/>
        </authorList>
    </citation>
    <scope>NUCLEOTIDE SEQUENCE [LARGE SCALE GENOMIC DNA]</scope>
    <source>
        <strain evidence="3">JCM 31319</strain>
    </source>
</reference>
<organism evidence="2 3">
    <name type="scientific">Pontibacter rugosus</name>
    <dbReference type="NCBI Taxonomy" id="1745966"/>
    <lineage>
        <taxon>Bacteria</taxon>
        <taxon>Pseudomonadati</taxon>
        <taxon>Bacteroidota</taxon>
        <taxon>Cytophagia</taxon>
        <taxon>Cytophagales</taxon>
        <taxon>Hymenobacteraceae</taxon>
        <taxon>Pontibacter</taxon>
    </lineage>
</organism>
<dbReference type="EMBL" id="JBHTLD010000102">
    <property type="protein sequence ID" value="MFD1186924.1"/>
    <property type="molecule type" value="Genomic_DNA"/>
</dbReference>
<protein>
    <recommendedName>
        <fullName evidence="4">Tetratricopeptide repeat protein</fullName>
    </recommendedName>
</protein>
<sequence length="355" mass="41350">MNSNPLRYFCFFSFLLLHASLQHTALAQDVPDYTQVYHPVINQAELSLVDGKYEEAIKSYKEAFAAVPSPFARDYYNAAVSSLVLKEKKDTFKYLDKLVEKGVSLDYLQRQQVFDSLQTTRRWRRFSRKYDKRRRKHEQSINREYRADLDELYARDQYFREAEGGLKVYRDTISKIETANTLQLLNWIEELGYPSEDVIGVGDSLEHLPRFNVVIERQTAVRKGYDFTEVLAKAVQQGKVAPQTAAYLLDQQAGRNRYGSKVYIKINCTGCKKKEIEDLGTDEYLVKKISEKEQKKIDERRQRLGLEPLEHYKRKVLHTAADPRFKLKYTWSVANYLVPSTEAAKVMLEGLVKPD</sequence>
<keyword evidence="1" id="KW-0732">Signal</keyword>